<protein>
    <submittedName>
        <fullName evidence="1">Uncharacterized protein</fullName>
    </submittedName>
</protein>
<name>A0AAW0LU18_QUESU</name>
<dbReference type="EMBL" id="PKMF04000060">
    <property type="protein sequence ID" value="KAK7853948.1"/>
    <property type="molecule type" value="Genomic_DNA"/>
</dbReference>
<organism evidence="1 2">
    <name type="scientific">Quercus suber</name>
    <name type="common">Cork oak</name>
    <dbReference type="NCBI Taxonomy" id="58331"/>
    <lineage>
        <taxon>Eukaryota</taxon>
        <taxon>Viridiplantae</taxon>
        <taxon>Streptophyta</taxon>
        <taxon>Embryophyta</taxon>
        <taxon>Tracheophyta</taxon>
        <taxon>Spermatophyta</taxon>
        <taxon>Magnoliopsida</taxon>
        <taxon>eudicotyledons</taxon>
        <taxon>Gunneridae</taxon>
        <taxon>Pentapetalae</taxon>
        <taxon>rosids</taxon>
        <taxon>fabids</taxon>
        <taxon>Fagales</taxon>
        <taxon>Fagaceae</taxon>
        <taxon>Quercus</taxon>
    </lineage>
</organism>
<accession>A0AAW0LU18</accession>
<keyword evidence="2" id="KW-1185">Reference proteome</keyword>
<evidence type="ECO:0000313" key="1">
    <source>
        <dbReference type="EMBL" id="KAK7853948.1"/>
    </source>
</evidence>
<evidence type="ECO:0000313" key="2">
    <source>
        <dbReference type="Proteomes" id="UP000237347"/>
    </source>
</evidence>
<proteinExistence type="predicted"/>
<gene>
    <name evidence="1" type="ORF">CFP56_034144</name>
</gene>
<reference evidence="1 2" key="1">
    <citation type="journal article" date="2018" name="Sci. Data">
        <title>The draft genome sequence of cork oak.</title>
        <authorList>
            <person name="Ramos A.M."/>
            <person name="Usie A."/>
            <person name="Barbosa P."/>
            <person name="Barros P.M."/>
            <person name="Capote T."/>
            <person name="Chaves I."/>
            <person name="Simoes F."/>
            <person name="Abreu I."/>
            <person name="Carrasquinho I."/>
            <person name="Faro C."/>
            <person name="Guimaraes J.B."/>
            <person name="Mendonca D."/>
            <person name="Nobrega F."/>
            <person name="Rodrigues L."/>
            <person name="Saibo N.J.M."/>
            <person name="Varela M.C."/>
            <person name="Egas C."/>
            <person name="Matos J."/>
            <person name="Miguel C.M."/>
            <person name="Oliveira M.M."/>
            <person name="Ricardo C.P."/>
            <person name="Goncalves S."/>
        </authorList>
    </citation>
    <scope>NUCLEOTIDE SEQUENCE [LARGE SCALE GENOMIC DNA]</scope>
    <source>
        <strain evidence="2">cv. HL8</strain>
    </source>
</reference>
<sequence>MKARNCKSLHGHLEAIVMHGTMNNINLLNPSKFGIHGQREIFHVAEIYTSIQFGNKSSIVMLFKGSILKSTDIESNLRPSLFPSNSSSPSLSIPPELFEISLS</sequence>
<comment type="caution">
    <text evidence="1">The sequence shown here is derived from an EMBL/GenBank/DDBJ whole genome shotgun (WGS) entry which is preliminary data.</text>
</comment>
<dbReference type="AlphaFoldDB" id="A0AAW0LU18"/>
<dbReference type="Proteomes" id="UP000237347">
    <property type="component" value="Unassembled WGS sequence"/>
</dbReference>